<dbReference type="AlphaFoldDB" id="A0AAQ3WA37"/>
<name>A0AAQ3WA37_9ENTE</name>
<dbReference type="InterPro" id="IPR001867">
    <property type="entry name" value="OmpR/PhoB-type_DNA-bd"/>
</dbReference>
<keyword evidence="3" id="KW-0804">Transcription</keyword>
<accession>A0AAQ3WA37</accession>
<gene>
    <name evidence="6" type="ORF">A5821_002474</name>
</gene>
<evidence type="ECO:0000259" key="5">
    <source>
        <dbReference type="PROSITE" id="PS51755"/>
    </source>
</evidence>
<proteinExistence type="predicted"/>
<dbReference type="SUPFAM" id="SSF46894">
    <property type="entry name" value="C-terminal effector domain of the bipartite response regulators"/>
    <property type="match status" value="1"/>
</dbReference>
<sequence length="229" mass="26931">MYRIGVVNFAGGTSDWEQLQTIIPDNWELFQIDNEKKTFCDLIVFLENSLEQVGEICGQLIQMKNETDSLIWVWSTFQIEMNRMVYLKLGADGVKTENLKLEEWLLIIDNALKRKQTMKKSKPEQTIQENNCDGFVLNHRNRSVIINENEEVQLTNLEYKAMDLLFKNAGKTVTYEEMYQVIWDGEESKDRKFYRISNLIFHIRQKFVQEVGSSDTIRTVRSKGYVLHV</sequence>
<dbReference type="InterPro" id="IPR016032">
    <property type="entry name" value="Sig_transdc_resp-reg_C-effctor"/>
</dbReference>
<evidence type="ECO:0000256" key="2">
    <source>
        <dbReference type="ARBA" id="ARBA00023125"/>
    </source>
</evidence>
<dbReference type="InterPro" id="IPR036388">
    <property type="entry name" value="WH-like_DNA-bd_sf"/>
</dbReference>
<dbReference type="EMBL" id="CP147244">
    <property type="protein sequence ID" value="WYK01337.1"/>
    <property type="molecule type" value="Genomic_DNA"/>
</dbReference>
<keyword evidence="1" id="KW-0805">Transcription regulation</keyword>
<evidence type="ECO:0000256" key="4">
    <source>
        <dbReference type="PROSITE-ProRule" id="PRU01091"/>
    </source>
</evidence>
<dbReference type="SMART" id="SM00862">
    <property type="entry name" value="Trans_reg_C"/>
    <property type="match status" value="1"/>
</dbReference>
<feature type="DNA-binding region" description="OmpR/PhoB-type" evidence="4">
    <location>
        <begin position="124"/>
        <end position="229"/>
    </location>
</feature>
<dbReference type="Gene3D" id="1.10.10.10">
    <property type="entry name" value="Winged helix-like DNA-binding domain superfamily/Winged helix DNA-binding domain"/>
    <property type="match status" value="1"/>
</dbReference>
<dbReference type="GO" id="GO:0003677">
    <property type="term" value="F:DNA binding"/>
    <property type="evidence" value="ECO:0007669"/>
    <property type="project" value="UniProtKB-UniRule"/>
</dbReference>
<dbReference type="PROSITE" id="PS51755">
    <property type="entry name" value="OMPR_PHOB"/>
    <property type="match status" value="1"/>
</dbReference>
<evidence type="ECO:0000313" key="7">
    <source>
        <dbReference type="Proteomes" id="UP000194948"/>
    </source>
</evidence>
<dbReference type="Proteomes" id="UP000194948">
    <property type="component" value="Chromosome"/>
</dbReference>
<feature type="domain" description="OmpR/PhoB-type" evidence="5">
    <location>
        <begin position="124"/>
        <end position="229"/>
    </location>
</feature>
<evidence type="ECO:0000256" key="3">
    <source>
        <dbReference type="ARBA" id="ARBA00023163"/>
    </source>
</evidence>
<dbReference type="GO" id="GO:0006355">
    <property type="term" value="P:regulation of DNA-templated transcription"/>
    <property type="evidence" value="ECO:0007669"/>
    <property type="project" value="InterPro"/>
</dbReference>
<evidence type="ECO:0000256" key="1">
    <source>
        <dbReference type="ARBA" id="ARBA00023015"/>
    </source>
</evidence>
<protein>
    <recommendedName>
        <fullName evidence="5">OmpR/PhoB-type domain-containing protein</fullName>
    </recommendedName>
</protein>
<dbReference type="RefSeq" id="WP_170923033.1">
    <property type="nucleotide sequence ID" value="NZ_CP147244.1"/>
</dbReference>
<organism evidence="6 7">
    <name type="scientific">Candidatus Enterococcus palustris</name>
    <dbReference type="NCBI Taxonomy" id="1834189"/>
    <lineage>
        <taxon>Bacteria</taxon>
        <taxon>Bacillati</taxon>
        <taxon>Bacillota</taxon>
        <taxon>Bacilli</taxon>
        <taxon>Lactobacillales</taxon>
        <taxon>Enterococcaceae</taxon>
        <taxon>Enterococcus</taxon>
    </lineage>
</organism>
<keyword evidence="7" id="KW-1185">Reference proteome</keyword>
<dbReference type="CDD" id="cd00383">
    <property type="entry name" value="trans_reg_C"/>
    <property type="match status" value="1"/>
</dbReference>
<dbReference type="Pfam" id="PF00486">
    <property type="entry name" value="Trans_reg_C"/>
    <property type="match status" value="1"/>
</dbReference>
<dbReference type="GO" id="GO:0000160">
    <property type="term" value="P:phosphorelay signal transduction system"/>
    <property type="evidence" value="ECO:0007669"/>
    <property type="project" value="InterPro"/>
</dbReference>
<reference evidence="7" key="1">
    <citation type="submission" date="2017-05" db="EMBL/GenBank/DDBJ databases">
        <title>The Genome Sequence of EEnterococcus faecalis 9F2_4866.</title>
        <authorList>
            <consortium name="The Broad Institute Genomics Platform"/>
            <consortium name="The Broad Institute Genomic Center for Infectious Diseases"/>
            <person name="Earl A."/>
            <person name="Manson A."/>
            <person name="Schwartman J."/>
            <person name="Gilmore M."/>
            <person name="Abouelleil A."/>
            <person name="Cao P."/>
            <person name="Chapman S."/>
            <person name="Cusick C."/>
            <person name="Shea T."/>
            <person name="Young S."/>
            <person name="Neafsey D."/>
            <person name="Nusbaum C."/>
            <person name="Birren B."/>
        </authorList>
    </citation>
    <scope>NUCLEOTIDE SEQUENCE [LARGE SCALE GENOMIC DNA]</scope>
    <source>
        <strain evidence="7">7F3_DIV0205</strain>
    </source>
</reference>
<reference evidence="6 7" key="2">
    <citation type="submission" date="2024-03" db="EMBL/GenBank/DDBJ databases">
        <title>The Genome Sequence of Enterococcus sp. DIV0205d.</title>
        <authorList>
            <consortium name="The Broad Institute Genomics Platform"/>
            <consortium name="The Broad Institute Microbial Omics Core"/>
            <consortium name="The Broad Institute Genomic Center for Infectious Diseases"/>
            <person name="Earl A."/>
            <person name="Manson A."/>
            <person name="Gilmore M."/>
            <person name="Schwartman J."/>
            <person name="Shea T."/>
            <person name="Abouelleil A."/>
            <person name="Cao P."/>
            <person name="Chapman S."/>
            <person name="Cusick C."/>
            <person name="Young S."/>
            <person name="Neafsey D."/>
            <person name="Nusbaum C."/>
            <person name="Birren B."/>
        </authorList>
    </citation>
    <scope>NUCLEOTIDE SEQUENCE [LARGE SCALE GENOMIC DNA]</scope>
    <source>
        <strain evidence="6 7">7F3_DIV0205</strain>
    </source>
</reference>
<keyword evidence="2 4" id="KW-0238">DNA-binding</keyword>
<evidence type="ECO:0000313" key="6">
    <source>
        <dbReference type="EMBL" id="WYK01337.1"/>
    </source>
</evidence>